<evidence type="ECO:0000313" key="6">
    <source>
        <dbReference type="EMBL" id="BDG02888.1"/>
    </source>
</evidence>
<dbReference type="PROSITE" id="PS00211">
    <property type="entry name" value="ABC_TRANSPORTER_1"/>
    <property type="match status" value="1"/>
</dbReference>
<organism evidence="6 7">
    <name type="scientific">Anaeromyxobacter oryzae</name>
    <dbReference type="NCBI Taxonomy" id="2918170"/>
    <lineage>
        <taxon>Bacteria</taxon>
        <taxon>Pseudomonadati</taxon>
        <taxon>Myxococcota</taxon>
        <taxon>Myxococcia</taxon>
        <taxon>Myxococcales</taxon>
        <taxon>Cystobacterineae</taxon>
        <taxon>Anaeromyxobacteraceae</taxon>
        <taxon>Anaeromyxobacter</taxon>
    </lineage>
</organism>
<gene>
    <name evidence="6" type="primary">rbsA_1</name>
    <name evidence="6" type="ORF">AMOR_18840</name>
</gene>
<feature type="domain" description="ABC transporter" evidence="5">
    <location>
        <begin position="6"/>
        <end position="242"/>
    </location>
</feature>
<evidence type="ECO:0000256" key="2">
    <source>
        <dbReference type="ARBA" id="ARBA00022737"/>
    </source>
</evidence>
<evidence type="ECO:0000256" key="1">
    <source>
        <dbReference type="ARBA" id="ARBA00022448"/>
    </source>
</evidence>
<dbReference type="PANTHER" id="PTHR43790">
    <property type="entry name" value="CARBOHYDRATE TRANSPORT ATP-BINDING PROTEIN MG119-RELATED"/>
    <property type="match status" value="1"/>
</dbReference>
<reference evidence="7" key="1">
    <citation type="journal article" date="2022" name="Int. J. Syst. Evol. Microbiol.">
        <title>Anaeromyxobacter oryzae sp. nov., Anaeromyxobacter diazotrophicus sp. nov. and Anaeromyxobacter paludicola sp. nov., isolated from paddy soils.</title>
        <authorList>
            <person name="Itoh H."/>
            <person name="Xu Z."/>
            <person name="Mise K."/>
            <person name="Masuda Y."/>
            <person name="Ushijima N."/>
            <person name="Hayakawa C."/>
            <person name="Shiratori Y."/>
            <person name="Senoo K."/>
        </authorList>
    </citation>
    <scope>NUCLEOTIDE SEQUENCE [LARGE SCALE GENOMIC DNA]</scope>
    <source>
        <strain evidence="7">Red232</strain>
    </source>
</reference>
<evidence type="ECO:0000259" key="5">
    <source>
        <dbReference type="PROSITE" id="PS50893"/>
    </source>
</evidence>
<feature type="domain" description="ABC transporter" evidence="5">
    <location>
        <begin position="253"/>
        <end position="496"/>
    </location>
</feature>
<evidence type="ECO:0000313" key="7">
    <source>
        <dbReference type="Proteomes" id="UP001162891"/>
    </source>
</evidence>
<dbReference type="Proteomes" id="UP001162891">
    <property type="component" value="Chromosome"/>
</dbReference>
<dbReference type="GO" id="GO:0005524">
    <property type="term" value="F:ATP binding"/>
    <property type="evidence" value="ECO:0007669"/>
    <property type="project" value="UniProtKB-KW"/>
</dbReference>
<dbReference type="InterPro" id="IPR003439">
    <property type="entry name" value="ABC_transporter-like_ATP-bd"/>
</dbReference>
<dbReference type="InterPro" id="IPR003593">
    <property type="entry name" value="AAA+_ATPase"/>
</dbReference>
<name>A0ABM7WTU9_9BACT</name>
<dbReference type="PANTHER" id="PTHR43790:SF9">
    <property type="entry name" value="GALACTOFURANOSE TRANSPORTER ATP-BINDING PROTEIN YTFR"/>
    <property type="match status" value="1"/>
</dbReference>
<keyword evidence="4 6" id="KW-0067">ATP-binding</keyword>
<keyword evidence="1" id="KW-0813">Transport</keyword>
<dbReference type="CDD" id="cd03216">
    <property type="entry name" value="ABC_Carb_Monos_I"/>
    <property type="match status" value="1"/>
</dbReference>
<keyword evidence="2" id="KW-0677">Repeat</keyword>
<dbReference type="InterPro" id="IPR050107">
    <property type="entry name" value="ABC_carbohydrate_import_ATPase"/>
</dbReference>
<accession>A0ABM7WTU9</accession>
<keyword evidence="7" id="KW-1185">Reference proteome</keyword>
<evidence type="ECO:0000256" key="4">
    <source>
        <dbReference type="ARBA" id="ARBA00022840"/>
    </source>
</evidence>
<dbReference type="EMBL" id="AP025591">
    <property type="protein sequence ID" value="BDG02888.1"/>
    <property type="molecule type" value="Genomic_DNA"/>
</dbReference>
<dbReference type="Pfam" id="PF00005">
    <property type="entry name" value="ABC_tran"/>
    <property type="match status" value="2"/>
</dbReference>
<dbReference type="Gene3D" id="3.40.50.300">
    <property type="entry name" value="P-loop containing nucleotide triphosphate hydrolases"/>
    <property type="match status" value="2"/>
</dbReference>
<dbReference type="PROSITE" id="PS50893">
    <property type="entry name" value="ABC_TRANSPORTER_2"/>
    <property type="match status" value="2"/>
</dbReference>
<dbReference type="InterPro" id="IPR027417">
    <property type="entry name" value="P-loop_NTPase"/>
</dbReference>
<dbReference type="InterPro" id="IPR017871">
    <property type="entry name" value="ABC_transporter-like_CS"/>
</dbReference>
<dbReference type="SMART" id="SM00382">
    <property type="entry name" value="AAA"/>
    <property type="match status" value="2"/>
</dbReference>
<proteinExistence type="predicted"/>
<dbReference type="SUPFAM" id="SSF52540">
    <property type="entry name" value="P-loop containing nucleoside triphosphate hydrolases"/>
    <property type="match status" value="2"/>
</dbReference>
<keyword evidence="3" id="KW-0547">Nucleotide-binding</keyword>
<protein>
    <submittedName>
        <fullName evidence="6">Ribose import ATP-binding protein RbsA</fullName>
    </submittedName>
</protein>
<dbReference type="CDD" id="cd03215">
    <property type="entry name" value="ABC_Carb_Monos_II"/>
    <property type="match status" value="1"/>
</dbReference>
<evidence type="ECO:0000256" key="3">
    <source>
        <dbReference type="ARBA" id="ARBA00022741"/>
    </source>
</evidence>
<sequence length="501" mass="54489">MENALIRMRALRKEFAGHPVLRDVDAEIHRGEILGLIGENGAGKSTLVKILAGIHEPTSGKLELEGRAVSFRSPSDARRAGVSLVPQEFNLAADLSVEENVFLGAELLTGRRTLDRTRMRARTLELLSELGASAAPADRIDGLSAAQKQLVEVCKALAFDARLLILDEPTTMLTRREIDRLFTLMRALKTRGMTLVYVSHKLAEVMTICDRVLILRDGQLVHEAPISEIGPAEMARRMVGRELREIYPPKRKVEGGPVLEVRGLTSPGAFTDVSFTVREGEILGLAGLVGAGRTQTAEALMGLRPSSGSVRVGGADARARRSEQAVRNGLGYLSEDRQGSGVLAGFGIAENVTLVSIRDYCSFPGVIDREKEHEQARTWRERFRIKAPDLDAPLESLSGGNQQKVSLAKALDPRPRVLIVDEPTRGVDVAAKQEIYRFLSELAAKGTAVLLISSELEEILGMCDRVIVMREGHIAGELEGAAVREHEIMYLATGIETGASA</sequence>